<protein>
    <submittedName>
        <fullName evidence="8">Cation diffusion facilitator family transporter</fullName>
    </submittedName>
</protein>
<dbReference type="InterPro" id="IPR002524">
    <property type="entry name" value="Cation_efflux"/>
</dbReference>
<reference evidence="8 9" key="1">
    <citation type="submission" date="2024-06" db="EMBL/GenBank/DDBJ databases">
        <authorList>
            <person name="Kaempfer P."/>
            <person name="Viver T."/>
        </authorList>
    </citation>
    <scope>NUCLEOTIDE SEQUENCE [LARGE SCALE GENOMIC DNA]</scope>
    <source>
        <strain evidence="8 9">ST-64</strain>
    </source>
</reference>
<evidence type="ECO:0000256" key="2">
    <source>
        <dbReference type="ARBA" id="ARBA00022448"/>
    </source>
</evidence>
<feature type="transmembrane region" description="Helical" evidence="6">
    <location>
        <begin position="157"/>
        <end position="180"/>
    </location>
</feature>
<evidence type="ECO:0000313" key="9">
    <source>
        <dbReference type="Proteomes" id="UP001629244"/>
    </source>
</evidence>
<comment type="subcellular location">
    <subcellularLocation>
        <location evidence="1">Membrane</location>
        <topology evidence="1">Multi-pass membrane protein</topology>
    </subcellularLocation>
</comment>
<evidence type="ECO:0000313" key="8">
    <source>
        <dbReference type="EMBL" id="MFL9842517.1"/>
    </source>
</evidence>
<dbReference type="SUPFAM" id="SSF161111">
    <property type="entry name" value="Cation efflux protein transmembrane domain-like"/>
    <property type="match status" value="1"/>
</dbReference>
<name>A0ABW8YRF5_9SPHN</name>
<dbReference type="EMBL" id="JBELQC010000003">
    <property type="protein sequence ID" value="MFL9842517.1"/>
    <property type="molecule type" value="Genomic_DNA"/>
</dbReference>
<feature type="transmembrane region" description="Helical" evidence="6">
    <location>
        <begin position="75"/>
        <end position="96"/>
    </location>
</feature>
<feature type="transmembrane region" description="Helical" evidence="6">
    <location>
        <begin position="112"/>
        <end position="136"/>
    </location>
</feature>
<dbReference type="InterPro" id="IPR058533">
    <property type="entry name" value="Cation_efflux_TM"/>
</dbReference>
<dbReference type="Gene3D" id="3.30.70.1350">
    <property type="entry name" value="Cation efflux protein, cytoplasmic domain"/>
    <property type="match status" value="1"/>
</dbReference>
<dbReference type="Gene3D" id="1.20.1510.10">
    <property type="entry name" value="Cation efflux protein transmembrane domain"/>
    <property type="match status" value="1"/>
</dbReference>
<dbReference type="SUPFAM" id="SSF160240">
    <property type="entry name" value="Cation efflux protein cytoplasmic domain-like"/>
    <property type="match status" value="1"/>
</dbReference>
<dbReference type="InterPro" id="IPR036837">
    <property type="entry name" value="Cation_efflux_CTD_sf"/>
</dbReference>
<evidence type="ECO:0000256" key="4">
    <source>
        <dbReference type="ARBA" id="ARBA00022989"/>
    </source>
</evidence>
<feature type="domain" description="Cation efflux protein transmembrane" evidence="7">
    <location>
        <begin position="9"/>
        <end position="215"/>
    </location>
</feature>
<evidence type="ECO:0000259" key="7">
    <source>
        <dbReference type="Pfam" id="PF01545"/>
    </source>
</evidence>
<proteinExistence type="predicted"/>
<evidence type="ECO:0000256" key="6">
    <source>
        <dbReference type="SAM" id="Phobius"/>
    </source>
</evidence>
<dbReference type="InterPro" id="IPR040177">
    <property type="entry name" value="SLC30A9"/>
</dbReference>
<sequence>MAGGSNRVILIALAANLGVAAAKFVAAGITGSSAMLTEGVHSLVDSANHVLLLYGTKRSHRPADAIHPFGYGRELYFWSFVVAILVFSLGAGVALYEGILHILEPEPAGDTLIAYIVLGIAFLLEGWSSLAALRTFNAARGDTNVWAAIRSSKDTPTLIVLLENTGALAGIVLAAVGIWLSHWTGNPVWDGVASVLIGGVLAAVAILLIVEAKGLLIGESADPALIGALRRLTEGHDGVDRVHDVMTVHQAPDQVVSVISADFDDAISAGDVERIIRDIEALVAVEFPIVTRIYIRPASTPDRAGGDRSLIQGD</sequence>
<dbReference type="PANTHER" id="PTHR13414:SF9">
    <property type="entry name" value="PROTON-COUPLED ZINC ANTIPORTER SLC30A9, MITOCHONDRIAL"/>
    <property type="match status" value="1"/>
</dbReference>
<gene>
    <name evidence="8" type="ORF">ABS767_16220</name>
</gene>
<evidence type="ECO:0000256" key="5">
    <source>
        <dbReference type="ARBA" id="ARBA00023136"/>
    </source>
</evidence>
<organism evidence="8 9">
    <name type="scientific">Sphingomonas plantiphila</name>
    <dbReference type="NCBI Taxonomy" id="3163295"/>
    <lineage>
        <taxon>Bacteria</taxon>
        <taxon>Pseudomonadati</taxon>
        <taxon>Pseudomonadota</taxon>
        <taxon>Alphaproteobacteria</taxon>
        <taxon>Sphingomonadales</taxon>
        <taxon>Sphingomonadaceae</taxon>
        <taxon>Sphingomonas</taxon>
    </lineage>
</organism>
<dbReference type="Proteomes" id="UP001629244">
    <property type="component" value="Unassembled WGS sequence"/>
</dbReference>
<feature type="transmembrane region" description="Helical" evidence="6">
    <location>
        <begin position="192"/>
        <end position="210"/>
    </location>
</feature>
<dbReference type="RefSeq" id="WP_408080255.1">
    <property type="nucleotide sequence ID" value="NZ_JBELQC010000003.1"/>
</dbReference>
<keyword evidence="4 6" id="KW-1133">Transmembrane helix</keyword>
<dbReference type="NCBIfam" id="TIGR01297">
    <property type="entry name" value="CDF"/>
    <property type="match status" value="1"/>
</dbReference>
<evidence type="ECO:0000256" key="1">
    <source>
        <dbReference type="ARBA" id="ARBA00004141"/>
    </source>
</evidence>
<keyword evidence="9" id="KW-1185">Reference proteome</keyword>
<keyword evidence="5 6" id="KW-0472">Membrane</keyword>
<keyword evidence="2" id="KW-0813">Transport</keyword>
<dbReference type="PANTHER" id="PTHR13414">
    <property type="entry name" value="HUEL-CATION TRANSPORTER"/>
    <property type="match status" value="1"/>
</dbReference>
<dbReference type="InterPro" id="IPR027469">
    <property type="entry name" value="Cation_efflux_TMD_sf"/>
</dbReference>
<comment type="caution">
    <text evidence="8">The sequence shown here is derived from an EMBL/GenBank/DDBJ whole genome shotgun (WGS) entry which is preliminary data.</text>
</comment>
<dbReference type="Pfam" id="PF01545">
    <property type="entry name" value="Cation_efflux"/>
    <property type="match status" value="1"/>
</dbReference>
<accession>A0ABW8YRF5</accession>
<keyword evidence="3 6" id="KW-0812">Transmembrane</keyword>
<feature type="transmembrane region" description="Helical" evidence="6">
    <location>
        <begin position="36"/>
        <end position="54"/>
    </location>
</feature>
<evidence type="ECO:0000256" key="3">
    <source>
        <dbReference type="ARBA" id="ARBA00022692"/>
    </source>
</evidence>